<dbReference type="GO" id="GO:0005737">
    <property type="term" value="C:cytoplasm"/>
    <property type="evidence" value="ECO:0007669"/>
    <property type="project" value="TreeGrafter"/>
</dbReference>
<evidence type="ECO:0000313" key="3">
    <source>
        <dbReference type="Proteomes" id="UP000492821"/>
    </source>
</evidence>
<dbReference type="SUPFAM" id="SSF49785">
    <property type="entry name" value="Galactose-binding domain-like"/>
    <property type="match status" value="1"/>
</dbReference>
<feature type="transmembrane region" description="Helical" evidence="1">
    <location>
        <begin position="148"/>
        <end position="172"/>
    </location>
</feature>
<name>A0A7E4ZX63_PANRE</name>
<proteinExistence type="predicted"/>
<dbReference type="InterPro" id="IPR019422">
    <property type="entry name" value="7TM_GPCR_serpentine_rcpt_Srh"/>
</dbReference>
<dbReference type="Pfam" id="PF04300">
    <property type="entry name" value="FBA"/>
    <property type="match status" value="1"/>
</dbReference>
<keyword evidence="1" id="KW-0812">Transmembrane</keyword>
<dbReference type="PANTHER" id="PTHR12125:SF5">
    <property type="entry name" value="F-BOX DOMAIN-CONTAINING PROTEIN"/>
    <property type="match status" value="1"/>
</dbReference>
<keyword evidence="1" id="KW-1133">Transmembrane helix</keyword>
<dbReference type="Proteomes" id="UP000492821">
    <property type="component" value="Unassembled WGS sequence"/>
</dbReference>
<evidence type="ECO:0000256" key="1">
    <source>
        <dbReference type="SAM" id="Phobius"/>
    </source>
</evidence>
<dbReference type="InterPro" id="IPR036047">
    <property type="entry name" value="F-box-like_dom_sf"/>
</dbReference>
<dbReference type="InterPro" id="IPR008979">
    <property type="entry name" value="Galactose-bd-like_sf"/>
</dbReference>
<dbReference type="WBParaSite" id="Pan_g23006.t1">
    <property type="protein sequence ID" value="Pan_g23006.t1"/>
    <property type="gene ID" value="Pan_g23006"/>
</dbReference>
<dbReference type="SUPFAM" id="SSF81383">
    <property type="entry name" value="F-box domain"/>
    <property type="match status" value="1"/>
</dbReference>
<feature type="transmembrane region" description="Helical" evidence="1">
    <location>
        <begin position="27"/>
        <end position="49"/>
    </location>
</feature>
<dbReference type="PANTHER" id="PTHR12125">
    <property type="entry name" value="F-BOX ONLY PROTEIN 6-LIKE PROTEIN"/>
    <property type="match status" value="1"/>
</dbReference>
<dbReference type="Gene3D" id="1.20.1280.50">
    <property type="match status" value="1"/>
</dbReference>
<organism evidence="3 4">
    <name type="scientific">Panagrellus redivivus</name>
    <name type="common">Microworm</name>
    <dbReference type="NCBI Taxonomy" id="6233"/>
    <lineage>
        <taxon>Eukaryota</taxon>
        <taxon>Metazoa</taxon>
        <taxon>Ecdysozoa</taxon>
        <taxon>Nematoda</taxon>
        <taxon>Chromadorea</taxon>
        <taxon>Rhabditida</taxon>
        <taxon>Tylenchina</taxon>
        <taxon>Panagrolaimomorpha</taxon>
        <taxon>Panagrolaimoidea</taxon>
        <taxon>Panagrolaimidae</taxon>
        <taxon>Panagrellus</taxon>
    </lineage>
</organism>
<dbReference type="PROSITE" id="PS51114">
    <property type="entry name" value="FBA"/>
    <property type="match status" value="1"/>
</dbReference>
<dbReference type="Pfam" id="PF10318">
    <property type="entry name" value="7TM_GPCR_Srh"/>
    <property type="match status" value="1"/>
</dbReference>
<feature type="transmembrane region" description="Helical" evidence="1">
    <location>
        <begin position="104"/>
        <end position="127"/>
    </location>
</feature>
<keyword evidence="1" id="KW-0472">Membrane</keyword>
<evidence type="ECO:0000313" key="4">
    <source>
        <dbReference type="WBParaSite" id="Pan_g23006.t1"/>
    </source>
</evidence>
<reference evidence="4" key="2">
    <citation type="submission" date="2020-10" db="UniProtKB">
        <authorList>
            <consortium name="WormBaseParasite"/>
        </authorList>
    </citation>
    <scope>IDENTIFICATION</scope>
</reference>
<dbReference type="AlphaFoldDB" id="A0A7E4ZX63"/>
<dbReference type="SMART" id="SM01198">
    <property type="entry name" value="FBA"/>
    <property type="match status" value="1"/>
</dbReference>
<keyword evidence="3" id="KW-1185">Reference proteome</keyword>
<dbReference type="InterPro" id="IPR007397">
    <property type="entry name" value="F-box-assoc_dom"/>
</dbReference>
<feature type="transmembrane region" description="Helical" evidence="1">
    <location>
        <begin position="61"/>
        <end position="84"/>
    </location>
</feature>
<protein>
    <submittedName>
        <fullName evidence="4">FBA domain-containing protein</fullName>
    </submittedName>
</protein>
<dbReference type="Gene3D" id="2.60.120.260">
    <property type="entry name" value="Galactose-binding domain-like"/>
    <property type="match status" value="1"/>
</dbReference>
<dbReference type="GO" id="GO:0031146">
    <property type="term" value="P:SCF-dependent proteasomal ubiquitin-dependent protein catabolic process"/>
    <property type="evidence" value="ECO:0007669"/>
    <property type="project" value="TreeGrafter"/>
</dbReference>
<dbReference type="GO" id="GO:0006516">
    <property type="term" value="P:glycoprotein catabolic process"/>
    <property type="evidence" value="ECO:0007669"/>
    <property type="project" value="TreeGrafter"/>
</dbReference>
<dbReference type="GO" id="GO:0061630">
    <property type="term" value="F:ubiquitin protein ligase activity"/>
    <property type="evidence" value="ECO:0007669"/>
    <property type="project" value="TreeGrafter"/>
</dbReference>
<dbReference type="InterPro" id="IPR039752">
    <property type="entry name" value="F-box_only"/>
</dbReference>
<feature type="transmembrane region" description="Helical" evidence="1">
    <location>
        <begin position="215"/>
        <end position="240"/>
    </location>
</feature>
<feature type="domain" description="FBA" evidence="2">
    <location>
        <begin position="411"/>
        <end position="598"/>
    </location>
</feature>
<accession>A0A7E4ZX63</accession>
<evidence type="ECO:0000259" key="2">
    <source>
        <dbReference type="PROSITE" id="PS51114"/>
    </source>
</evidence>
<dbReference type="GO" id="GO:0019005">
    <property type="term" value="C:SCF ubiquitin ligase complex"/>
    <property type="evidence" value="ECO:0007669"/>
    <property type="project" value="TreeGrafter"/>
</dbReference>
<sequence>MSMYYNYLKDVPISELHHSTLNHVVHISYYVFTCVNTLFFGLMLYIIWFKSPKAMGAYKHLLFLEIIVSFIVNAVSFVWQPILLCPLRAAYCTGFLCFDRILNFVFFQLVEIDCFLVVQIHTLKIVYQIAICYQNDNIIKRNMTNVRCIYSMVVGMFVFAVVLTCVALYPVVFAIDVQQTNAAFIQDVPALAELIATEPTFAGFHPDFSKSSLDLILDIAFGLTAICPVFITAICGLFYYKMKQLKQHVSVATYAVHVMMLSSLKCVVNTHFNKLQHSWPNALKRNQAQSFFVSTLAPVNNQIVNLRFHSSFYRPKTPEMALLLERLWNRNVERGPDLSHCNRDVLEAILLRVPKKTLISQCTAVCRQWNKLLNSRAFWLAKEEYDGEDYLRKLLVRDHVYDQDDLDYGQLSLLKPFDRNLLSDHNPDGDKVTKHCDPRWEFNSKYQFRYMSPPSFFEFRFAPDFEPMFDGCYELSYQSACRVFDSSFKELGVSDEIMDKYRPPITFTEYVAHRADCGARYFLRAFINDENGTMIEHKTDTVVFEQWQLQKWVKKTVTFSGYPAGVRRVHIESGGKDTQFWAGFYGPKIAGSSLVIGFEASNPDLIGDMDNAPDAE</sequence>
<dbReference type="GO" id="GO:0036503">
    <property type="term" value="P:ERAD pathway"/>
    <property type="evidence" value="ECO:0007669"/>
    <property type="project" value="TreeGrafter"/>
</dbReference>
<reference evidence="3" key="1">
    <citation type="journal article" date="2013" name="Genetics">
        <title>The draft genome and transcriptome of Panagrellus redivivus are shaped by the harsh demands of a free-living lifestyle.</title>
        <authorList>
            <person name="Srinivasan J."/>
            <person name="Dillman A.R."/>
            <person name="Macchietto M.G."/>
            <person name="Heikkinen L."/>
            <person name="Lakso M."/>
            <person name="Fracchia K.M."/>
            <person name="Antoshechkin I."/>
            <person name="Mortazavi A."/>
            <person name="Wong G."/>
            <person name="Sternberg P.W."/>
        </authorList>
    </citation>
    <scope>NUCLEOTIDE SEQUENCE [LARGE SCALE GENOMIC DNA]</scope>
    <source>
        <strain evidence="3">MT8872</strain>
    </source>
</reference>